<evidence type="ECO:0000313" key="4">
    <source>
        <dbReference type="EMBL" id="SMC13986.1"/>
    </source>
</evidence>
<evidence type="ECO:0008006" key="6">
    <source>
        <dbReference type="Google" id="ProtNLM"/>
    </source>
</evidence>
<feature type="transmembrane region" description="Helical" evidence="2">
    <location>
        <begin position="90"/>
        <end position="113"/>
    </location>
</feature>
<protein>
    <recommendedName>
        <fullName evidence="6">Tim44-like domain protein</fullName>
    </recommendedName>
</protein>
<reference evidence="4 5" key="1">
    <citation type="submission" date="2017-03" db="EMBL/GenBank/DDBJ databases">
        <authorList>
            <person name="Afonso C.L."/>
            <person name="Miller P.J."/>
            <person name="Scott M.A."/>
            <person name="Spackman E."/>
            <person name="Goraichik I."/>
            <person name="Dimitrov K.M."/>
            <person name="Suarez D.L."/>
            <person name="Swayne D.E."/>
        </authorList>
    </citation>
    <scope>NUCLEOTIDE SEQUENCE [LARGE SCALE GENOMIC DNA]</scope>
    <source>
        <strain evidence="4 5">CECT 7745</strain>
    </source>
</reference>
<name>A0A1X7BWH8_9RHOB</name>
<dbReference type="AlphaFoldDB" id="A0A1X7BWH8"/>
<gene>
    <name evidence="4" type="ORF">ROA7745_03848</name>
</gene>
<feature type="signal peptide" evidence="3">
    <location>
        <begin position="1"/>
        <end position="22"/>
    </location>
</feature>
<evidence type="ECO:0000313" key="5">
    <source>
        <dbReference type="Proteomes" id="UP000193224"/>
    </source>
</evidence>
<dbReference type="EMBL" id="FWXB01000019">
    <property type="protein sequence ID" value="SMC13986.1"/>
    <property type="molecule type" value="Genomic_DNA"/>
</dbReference>
<keyword evidence="2" id="KW-0472">Membrane</keyword>
<keyword evidence="3" id="KW-0732">Signal</keyword>
<proteinExistence type="predicted"/>
<keyword evidence="2" id="KW-1133">Transmembrane helix</keyword>
<keyword evidence="5" id="KW-1185">Reference proteome</keyword>
<feature type="compositionally biased region" description="Polar residues" evidence="1">
    <location>
        <begin position="53"/>
        <end position="62"/>
    </location>
</feature>
<evidence type="ECO:0000256" key="2">
    <source>
        <dbReference type="SAM" id="Phobius"/>
    </source>
</evidence>
<dbReference type="RefSeq" id="WP_139836495.1">
    <property type="nucleotide sequence ID" value="NZ_FWXB01000019.1"/>
</dbReference>
<feature type="region of interest" description="Disordered" evidence="1">
    <location>
        <begin position="22"/>
        <end position="71"/>
    </location>
</feature>
<evidence type="ECO:0000256" key="3">
    <source>
        <dbReference type="SAM" id="SignalP"/>
    </source>
</evidence>
<accession>A0A1X7BWH8</accession>
<dbReference type="OrthoDB" id="7873743at2"/>
<organism evidence="4 5">
    <name type="scientific">Roseovarius aestuarii</name>
    <dbReference type="NCBI Taxonomy" id="475083"/>
    <lineage>
        <taxon>Bacteria</taxon>
        <taxon>Pseudomonadati</taxon>
        <taxon>Pseudomonadota</taxon>
        <taxon>Alphaproteobacteria</taxon>
        <taxon>Rhodobacterales</taxon>
        <taxon>Roseobacteraceae</taxon>
        <taxon>Roseovarius</taxon>
    </lineage>
</organism>
<sequence length="311" mass="34549">MSFRTWMHVFAIGITFGLSSNAQGNVEQPESQPEPTKQDTAEQTTVDPDVTAPSVTAPASETSSEHDASATAQSYEQAYQIPEIILGDGWAQWAMAFLALAGVIISAWAVWLLKKTLSATIDAVKEGEKATAASLEAAQAANEANQIMRMEKRPWVTLIHEVACDVHFDRDNFRIAWNYNFENKGLSPAYDVVLEWKPVKNWRHTGIESAIREFAEEAVTRRSGSRTPVLFPGETTKKLRYKSVGVHNYLDGAGHIAEAEPLLLVCISYRLGLGSNEMGVETRVFAFETRDQPLGPFTARMLEYSFARYIN</sequence>
<feature type="chain" id="PRO_5012168591" description="Tim44-like domain protein" evidence="3">
    <location>
        <begin position="23"/>
        <end position="311"/>
    </location>
</feature>
<dbReference type="Proteomes" id="UP000193224">
    <property type="component" value="Unassembled WGS sequence"/>
</dbReference>
<feature type="compositionally biased region" description="Polar residues" evidence="1">
    <location>
        <begin position="22"/>
        <end position="35"/>
    </location>
</feature>
<evidence type="ECO:0000256" key="1">
    <source>
        <dbReference type="SAM" id="MobiDB-lite"/>
    </source>
</evidence>
<keyword evidence="2" id="KW-0812">Transmembrane</keyword>